<evidence type="ECO:0000313" key="4">
    <source>
        <dbReference type="Proteomes" id="UP001260980"/>
    </source>
</evidence>
<organism evidence="3 4">
    <name type="scientific">Paenibacillus violae</name>
    <dbReference type="NCBI Taxonomy" id="3077234"/>
    <lineage>
        <taxon>Bacteria</taxon>
        <taxon>Bacillati</taxon>
        <taxon>Bacillota</taxon>
        <taxon>Bacilli</taxon>
        <taxon>Bacillales</taxon>
        <taxon>Paenibacillaceae</taxon>
        <taxon>Paenibacillus</taxon>
    </lineage>
</organism>
<dbReference type="InterPro" id="IPR012854">
    <property type="entry name" value="Cu_amine_oxidase-like_N"/>
</dbReference>
<evidence type="ECO:0000313" key="3">
    <source>
        <dbReference type="EMBL" id="MDU0204180.1"/>
    </source>
</evidence>
<dbReference type="Pfam" id="PF07833">
    <property type="entry name" value="Cu_amine_oxidN1"/>
    <property type="match status" value="1"/>
</dbReference>
<keyword evidence="1" id="KW-0732">Signal</keyword>
<gene>
    <name evidence="3" type="ORF">RQP52_24135</name>
</gene>
<protein>
    <submittedName>
        <fullName evidence="3">Copper amine oxidase N-terminal domain-containing protein</fullName>
    </submittedName>
</protein>
<feature type="chain" id="PRO_5046079262" evidence="1">
    <location>
        <begin position="27"/>
        <end position="502"/>
    </location>
</feature>
<keyword evidence="4" id="KW-1185">Reference proteome</keyword>
<accession>A0ABU3RIT4</accession>
<reference evidence="3 4" key="1">
    <citation type="submission" date="2023-10" db="EMBL/GenBank/DDBJ databases">
        <title>Paenibacillus strain PFR10 Genome sequencing and assembly.</title>
        <authorList>
            <person name="Kim I."/>
        </authorList>
    </citation>
    <scope>NUCLEOTIDE SEQUENCE [LARGE SCALE GENOMIC DNA]</scope>
    <source>
        <strain evidence="3 4">PFR10</strain>
    </source>
</reference>
<dbReference type="Gene3D" id="3.30.457.10">
    <property type="entry name" value="Copper amine oxidase-like, N-terminal domain"/>
    <property type="match status" value="2"/>
</dbReference>
<dbReference type="SUPFAM" id="SSF55383">
    <property type="entry name" value="Copper amine oxidase, domain N"/>
    <property type="match status" value="1"/>
</dbReference>
<dbReference type="EMBL" id="JAWCUD010000009">
    <property type="protein sequence ID" value="MDU0204180.1"/>
    <property type="molecule type" value="Genomic_DNA"/>
</dbReference>
<evidence type="ECO:0000259" key="2">
    <source>
        <dbReference type="Pfam" id="PF07833"/>
    </source>
</evidence>
<dbReference type="SUPFAM" id="SSF63825">
    <property type="entry name" value="YWTD domain"/>
    <property type="match status" value="1"/>
</dbReference>
<comment type="caution">
    <text evidence="3">The sequence shown here is derived from an EMBL/GenBank/DDBJ whole genome shotgun (WGS) entry which is preliminary data.</text>
</comment>
<feature type="domain" description="Copper amine oxidase-like N-terminal" evidence="2">
    <location>
        <begin position="67"/>
        <end position="155"/>
    </location>
</feature>
<dbReference type="Proteomes" id="UP001260980">
    <property type="component" value="Unassembled WGS sequence"/>
</dbReference>
<proteinExistence type="predicted"/>
<sequence>MFHQKIAKLLTLSISCIFLSIQPAFAQDSSATKYQHELKLKLNEQIVTVNGQTQTLPVPPILMNSVTMVPLRFIAETLGVTVQWDDAARIITLTTAKTKISLAIDSKDAVINGASTSLEQPATILNDTTMVPLRFIAENMDQTVSFDGTTQMITITNNLIQPAPVNEKRDKPTVDNLSIERPITERSNVKIYDVISDSSSNVYMIDYDVKSQSYPYGILSYNQNNDDGKNIQHTTFIDSKFDVQYKDSKGAVQRVSYQNITPKKLYYDSLTDKLYLMAHAARPFVEEAVIIYEILPEVKMVTFNLESSMNEENNFISFLDQDHFYYSNVFLGKVFDFQVPNESKVIGLLPDKKASYVSLNTDGKMYLLDKTNKKISKVNLDGTITEVASVNLDQITGASSRNGYFYISDTTKVYQVDVAGKMDEYTNVALLTYNKGLYDPKTQTYEQPAENDKIIDGKSITDQVNGPGALSFKGSFLFTIDHHGNIVIYDSLNGIIRRINVY</sequence>
<dbReference type="RefSeq" id="WP_315954208.1">
    <property type="nucleotide sequence ID" value="NZ_JAWCUD010000009.1"/>
</dbReference>
<dbReference type="InterPro" id="IPR036582">
    <property type="entry name" value="Mao_N_sf"/>
</dbReference>
<evidence type="ECO:0000256" key="1">
    <source>
        <dbReference type="SAM" id="SignalP"/>
    </source>
</evidence>
<feature type="signal peptide" evidence="1">
    <location>
        <begin position="1"/>
        <end position="26"/>
    </location>
</feature>
<name>A0ABU3RIT4_9BACL</name>